<dbReference type="Pfam" id="PF22725">
    <property type="entry name" value="GFO_IDH_MocA_C3"/>
    <property type="match status" value="1"/>
</dbReference>
<feature type="domain" description="GFO/IDH/MocA-like oxidoreductase" evidence="2">
    <location>
        <begin position="139"/>
        <end position="268"/>
    </location>
</feature>
<evidence type="ECO:0000313" key="4">
    <source>
        <dbReference type="Proteomes" id="UP000198976"/>
    </source>
</evidence>
<protein>
    <submittedName>
        <fullName evidence="3">Predicted dehydrogenase</fullName>
    </submittedName>
</protein>
<dbReference type="InterPro" id="IPR036291">
    <property type="entry name" value="NAD(P)-bd_dom_sf"/>
</dbReference>
<evidence type="ECO:0000259" key="1">
    <source>
        <dbReference type="Pfam" id="PF01408"/>
    </source>
</evidence>
<gene>
    <name evidence="3" type="ORF">SAMN04489714_1062</name>
</gene>
<accession>A0ABY0V7C5</accession>
<proteinExistence type="predicted"/>
<sequence length="342" mass="36681">MKTIRIGLLSFAHMHAEGYATALMGMDGVELMCTDPDSHRSGRPSPAWRGRKGARALGVPYVDTCEELEQWGPDAVIVCSENTEHRRMVEWAAERGYHVLCEKPIATSHDDAVAMWDACRQAGVFLMTAYPVRFSTACRELKTRVDHGQLGDLVGFAGSNNGKIPSGGRTWFTDPDQAGGGALVDHVVHIADILDMMLDGEQASSVWAADNRILGADNPDVHVETSGLVTVRYPSGLVGTIDCSWSMPEAAPTWGGLTLDIIGTRGTARFAPFDARVSGAVCGQAAWLGYGEDMDGVMLRTFTDAVRTGHTPQPDAASAIRSLDIMLAAQQSARSGAVVHLN</sequence>
<name>A0ABY0V7C5_9ACTO</name>
<reference evidence="3 4" key="1">
    <citation type="submission" date="2016-10" db="EMBL/GenBank/DDBJ databases">
        <authorList>
            <person name="Varghese N."/>
            <person name="Submissions S."/>
        </authorList>
    </citation>
    <scope>NUCLEOTIDE SEQUENCE [LARGE SCALE GENOMIC DNA]</scope>
    <source>
        <strain evidence="3 4">DSM 9169</strain>
    </source>
</reference>
<dbReference type="Pfam" id="PF01408">
    <property type="entry name" value="GFO_IDH_MocA"/>
    <property type="match status" value="1"/>
</dbReference>
<dbReference type="Gene3D" id="3.30.360.10">
    <property type="entry name" value="Dihydrodipicolinate Reductase, domain 2"/>
    <property type="match status" value="1"/>
</dbReference>
<feature type="domain" description="Gfo/Idh/MocA-like oxidoreductase N-terminal" evidence="1">
    <location>
        <begin position="51"/>
        <end position="129"/>
    </location>
</feature>
<dbReference type="PANTHER" id="PTHR43377">
    <property type="entry name" value="BILIVERDIN REDUCTASE A"/>
    <property type="match status" value="1"/>
</dbReference>
<dbReference type="Gene3D" id="3.40.50.720">
    <property type="entry name" value="NAD(P)-binding Rossmann-like Domain"/>
    <property type="match status" value="1"/>
</dbReference>
<dbReference type="SUPFAM" id="SSF55347">
    <property type="entry name" value="Glyceraldehyde-3-phosphate dehydrogenase-like, C-terminal domain"/>
    <property type="match status" value="1"/>
</dbReference>
<dbReference type="EMBL" id="LT629792">
    <property type="protein sequence ID" value="SDT93851.1"/>
    <property type="molecule type" value="Genomic_DNA"/>
</dbReference>
<organism evidence="3 4">
    <name type="scientific">Schaalia radingae</name>
    <dbReference type="NCBI Taxonomy" id="131110"/>
    <lineage>
        <taxon>Bacteria</taxon>
        <taxon>Bacillati</taxon>
        <taxon>Actinomycetota</taxon>
        <taxon>Actinomycetes</taxon>
        <taxon>Actinomycetales</taxon>
        <taxon>Actinomycetaceae</taxon>
        <taxon>Schaalia</taxon>
    </lineage>
</organism>
<dbReference type="InterPro" id="IPR000683">
    <property type="entry name" value="Gfo/Idh/MocA-like_OxRdtase_N"/>
</dbReference>
<dbReference type="SUPFAM" id="SSF51735">
    <property type="entry name" value="NAD(P)-binding Rossmann-fold domains"/>
    <property type="match status" value="1"/>
</dbReference>
<dbReference type="Proteomes" id="UP000198976">
    <property type="component" value="Chromosome I"/>
</dbReference>
<evidence type="ECO:0000313" key="3">
    <source>
        <dbReference type="EMBL" id="SDT93851.1"/>
    </source>
</evidence>
<dbReference type="InterPro" id="IPR051450">
    <property type="entry name" value="Gfo/Idh/MocA_Oxidoreductases"/>
</dbReference>
<keyword evidence="4" id="KW-1185">Reference proteome</keyword>
<dbReference type="RefSeq" id="WP_092648570.1">
    <property type="nucleotide sequence ID" value="NZ_LT629792.1"/>
</dbReference>
<dbReference type="InterPro" id="IPR055170">
    <property type="entry name" value="GFO_IDH_MocA-like_dom"/>
</dbReference>
<evidence type="ECO:0000259" key="2">
    <source>
        <dbReference type="Pfam" id="PF22725"/>
    </source>
</evidence>
<dbReference type="PANTHER" id="PTHR43377:SF1">
    <property type="entry name" value="BILIVERDIN REDUCTASE A"/>
    <property type="match status" value="1"/>
</dbReference>